<dbReference type="GO" id="GO:0005737">
    <property type="term" value="C:cytoplasm"/>
    <property type="evidence" value="ECO:0007669"/>
    <property type="project" value="TreeGrafter"/>
</dbReference>
<evidence type="ECO:0000313" key="5">
    <source>
        <dbReference type="EMBL" id="OWA53697.1"/>
    </source>
</evidence>
<evidence type="ECO:0000256" key="4">
    <source>
        <dbReference type="SAM" id="MobiDB-lite"/>
    </source>
</evidence>
<accession>A0A9X6NGM8</accession>
<proteinExistence type="predicted"/>
<keyword evidence="2" id="KW-0645">Protease</keyword>
<dbReference type="PANTHER" id="PTHR45777">
    <property type="entry name" value="METHIONINE AMINOPEPTIDASE 2"/>
    <property type="match status" value="1"/>
</dbReference>
<sequence>MRIAHGVRAHCPLRLSSQRRVISSRKGENSFIMATVKAVSDDKATKTAAELEEEEEEEEGAEGEEQPGTAEGKKKKKKRNRRKKSATAGGAKTDTPSGCNEGSGRRDSLRPSNGRNHQARCRNSRLGLARLVRIPGFPKEQTYPPRKPINEIFKNGKYTPGEEVTHGTPRGGIKDSTRSSGAEAKMSEAMNEEMYQELRRAAEAHRQTRKYVQNFIKPGNDHDRNL</sequence>
<dbReference type="GO" id="GO:0004177">
    <property type="term" value="F:aminopeptidase activity"/>
    <property type="evidence" value="ECO:0007669"/>
    <property type="project" value="UniProtKB-KW"/>
</dbReference>
<organism evidence="5 6">
    <name type="scientific">Hypsibius exemplaris</name>
    <name type="common">Freshwater tardigrade</name>
    <dbReference type="NCBI Taxonomy" id="2072580"/>
    <lineage>
        <taxon>Eukaryota</taxon>
        <taxon>Metazoa</taxon>
        <taxon>Ecdysozoa</taxon>
        <taxon>Tardigrada</taxon>
        <taxon>Eutardigrada</taxon>
        <taxon>Parachela</taxon>
        <taxon>Hypsibioidea</taxon>
        <taxon>Hypsibiidae</taxon>
        <taxon>Hypsibius</taxon>
    </lineage>
</organism>
<dbReference type="GO" id="GO:0008235">
    <property type="term" value="F:metalloexopeptidase activity"/>
    <property type="evidence" value="ECO:0007669"/>
    <property type="project" value="TreeGrafter"/>
</dbReference>
<dbReference type="GO" id="GO:0006508">
    <property type="term" value="P:proteolysis"/>
    <property type="evidence" value="ECO:0007669"/>
    <property type="project" value="UniProtKB-KW"/>
</dbReference>
<keyword evidence="3" id="KW-0378">Hydrolase</keyword>
<evidence type="ECO:0000256" key="2">
    <source>
        <dbReference type="ARBA" id="ARBA00022670"/>
    </source>
</evidence>
<evidence type="ECO:0000256" key="1">
    <source>
        <dbReference type="ARBA" id="ARBA00022438"/>
    </source>
</evidence>
<feature type="compositionally biased region" description="Basic residues" evidence="4">
    <location>
        <begin position="73"/>
        <end position="85"/>
    </location>
</feature>
<feature type="compositionally biased region" description="Acidic residues" evidence="4">
    <location>
        <begin position="50"/>
        <end position="65"/>
    </location>
</feature>
<dbReference type="InterPro" id="IPR036005">
    <property type="entry name" value="Creatinase/aminopeptidase-like"/>
</dbReference>
<reference evidence="6" key="1">
    <citation type="submission" date="2017-01" db="EMBL/GenBank/DDBJ databases">
        <title>Comparative genomics of anhydrobiosis in the tardigrade Hypsibius dujardini.</title>
        <authorList>
            <person name="Yoshida Y."/>
            <person name="Koutsovoulos G."/>
            <person name="Laetsch D."/>
            <person name="Stevens L."/>
            <person name="Kumar S."/>
            <person name="Horikawa D."/>
            <person name="Ishino K."/>
            <person name="Komine S."/>
            <person name="Tomita M."/>
            <person name="Blaxter M."/>
            <person name="Arakawa K."/>
        </authorList>
    </citation>
    <scope>NUCLEOTIDE SEQUENCE [LARGE SCALE GENOMIC DNA]</scope>
    <source>
        <strain evidence="6">Z151</strain>
    </source>
</reference>
<dbReference type="OrthoDB" id="10068884at2759"/>
<dbReference type="EMBL" id="MTYJ01000339">
    <property type="protein sequence ID" value="OWA53697.1"/>
    <property type="molecule type" value="Genomic_DNA"/>
</dbReference>
<evidence type="ECO:0000256" key="3">
    <source>
        <dbReference type="ARBA" id="ARBA00022801"/>
    </source>
</evidence>
<dbReference type="Gene3D" id="3.90.230.10">
    <property type="entry name" value="Creatinase/methionine aminopeptidase superfamily"/>
    <property type="match status" value="1"/>
</dbReference>
<evidence type="ECO:0000313" key="6">
    <source>
        <dbReference type="Proteomes" id="UP000192578"/>
    </source>
</evidence>
<dbReference type="InterPro" id="IPR050247">
    <property type="entry name" value="Met_Aminopeptidase_Type2"/>
</dbReference>
<keyword evidence="6" id="KW-1185">Reference proteome</keyword>
<protein>
    <submittedName>
        <fullName evidence="5">Uncharacterized protein</fullName>
    </submittedName>
</protein>
<keyword evidence="1" id="KW-0031">Aminopeptidase</keyword>
<name>A0A9X6NGM8_HYPEX</name>
<dbReference type="PANTHER" id="PTHR45777:SF2">
    <property type="entry name" value="METHIONINE AMINOPEPTIDASE 2"/>
    <property type="match status" value="1"/>
</dbReference>
<dbReference type="Proteomes" id="UP000192578">
    <property type="component" value="Unassembled WGS sequence"/>
</dbReference>
<gene>
    <name evidence="5" type="ORF">BV898_18119</name>
</gene>
<dbReference type="AlphaFoldDB" id="A0A9X6NGM8"/>
<feature type="region of interest" description="Disordered" evidence="4">
    <location>
        <begin position="36"/>
        <end position="186"/>
    </location>
</feature>
<comment type="caution">
    <text evidence="5">The sequence shown here is derived from an EMBL/GenBank/DDBJ whole genome shotgun (WGS) entry which is preliminary data.</text>
</comment>